<comment type="caution">
    <text evidence="4">The sequence shown here is derived from an EMBL/GenBank/DDBJ whole genome shotgun (WGS) entry which is preliminary data.</text>
</comment>
<evidence type="ECO:0000313" key="4">
    <source>
        <dbReference type="EMBL" id="KAF0707782.1"/>
    </source>
</evidence>
<dbReference type="PANTHER" id="PTHR35385">
    <property type="entry name" value="PROTEIN B, PUTATIVE-RELATED-RELATED"/>
    <property type="match status" value="1"/>
</dbReference>
<dbReference type="Pfam" id="PF10551">
    <property type="entry name" value="MULE"/>
    <property type="match status" value="1"/>
</dbReference>
<reference evidence="4 5" key="1">
    <citation type="submission" date="2019-08" db="EMBL/GenBank/DDBJ databases">
        <title>Whole genome of Aphis craccivora.</title>
        <authorList>
            <person name="Voronova N.V."/>
            <person name="Shulinski R.S."/>
            <person name="Bandarenka Y.V."/>
            <person name="Zhorov D.G."/>
            <person name="Warner D."/>
        </authorList>
    </citation>
    <scope>NUCLEOTIDE SEQUENCE [LARGE SCALE GENOMIC DNA]</scope>
    <source>
        <strain evidence="4">180601</strain>
        <tissue evidence="4">Whole Body</tissue>
    </source>
</reference>
<organism evidence="4 5">
    <name type="scientific">Aphis craccivora</name>
    <name type="common">Cowpea aphid</name>
    <dbReference type="NCBI Taxonomy" id="307492"/>
    <lineage>
        <taxon>Eukaryota</taxon>
        <taxon>Metazoa</taxon>
        <taxon>Ecdysozoa</taxon>
        <taxon>Arthropoda</taxon>
        <taxon>Hexapoda</taxon>
        <taxon>Insecta</taxon>
        <taxon>Pterygota</taxon>
        <taxon>Neoptera</taxon>
        <taxon>Paraneoptera</taxon>
        <taxon>Hemiptera</taxon>
        <taxon>Sternorrhyncha</taxon>
        <taxon>Aphidomorpha</taxon>
        <taxon>Aphidoidea</taxon>
        <taxon>Aphididae</taxon>
        <taxon>Aphidini</taxon>
        <taxon>Aphis</taxon>
        <taxon>Aphis</taxon>
    </lineage>
</organism>
<feature type="region of interest" description="Disordered" evidence="2">
    <location>
        <begin position="605"/>
        <end position="667"/>
    </location>
</feature>
<keyword evidence="1" id="KW-0862">Zinc</keyword>
<proteinExistence type="predicted"/>
<evidence type="ECO:0000256" key="1">
    <source>
        <dbReference type="PROSITE-ProRule" id="PRU00325"/>
    </source>
</evidence>
<dbReference type="Proteomes" id="UP000478052">
    <property type="component" value="Unassembled WGS sequence"/>
</dbReference>
<dbReference type="OrthoDB" id="6575400at2759"/>
<evidence type="ECO:0000313" key="5">
    <source>
        <dbReference type="Proteomes" id="UP000478052"/>
    </source>
</evidence>
<gene>
    <name evidence="4" type="ORF">FWK35_00036343</name>
</gene>
<dbReference type="InterPro" id="IPR007527">
    <property type="entry name" value="Znf_SWIM"/>
</dbReference>
<keyword evidence="1" id="KW-0863">Zinc-finger</keyword>
<accession>A0A6G0VSM5</accession>
<dbReference type="InterPro" id="IPR018289">
    <property type="entry name" value="MULE_transposase_dom"/>
</dbReference>
<sequence>NGLRGVITINNKHTHSLDTAETLRFIPADLKLKNTFFEYFSSNMGISEALKYHEDILELKDDFSLEDLANGAINPFYRTVQYWHDEWRIKNLGPRSGIGMIEKLKEKLNIYSKQNVVVKFVEDPFALLIVTPLMQRAHELKSSSGIVFVDSTSACDAENHSITFILTPCAAGAVPLAIIITKGQSFLAYSTGFNLLKECGLKCFGGIGWPKIFVTDNAQAEINAIKNTWPESDHLLCIFHVCQAVCRWLWDSKNNIPQNKRPILMKNFQNILYADTVKLAEYNFNNTINSSEYPKWTKYITDQWDGRQKWCLAWRNESNRGHHTNNYSEITVRIFKETVLSRVKAYNVIALLDFTCTVLEEHYCRRLMTFANCRNPKNREARIFLDTLIKKANYVKKNQIIHSAQNNYIVPSEKNPLSTYDVNLEAGCCSCSIGKYGKFCKHQCAVYIHYDEMSNNFPPVTPQDRHEIAMLASGDKSLKIDFFQPFYVENSAYLDEINIAQTVVISDDEKTIVEKNKSSEYVHELNETDKMQSSLSHEIADTNEETCNSIQNILKLIKFNDKKYGSSSSGIQTLEARLKKITSEGQWETFLHTAGNVSVPLRKRSGAKISVQPTSIARRSPNITRGSKRLPSGRPAKCESGIKKRKRNLGSNVNANLPNAKSHGRGH</sequence>
<feature type="non-terminal residue" evidence="4">
    <location>
        <position position="1"/>
    </location>
</feature>
<dbReference type="GO" id="GO:0008270">
    <property type="term" value="F:zinc ion binding"/>
    <property type="evidence" value="ECO:0007669"/>
    <property type="project" value="UniProtKB-KW"/>
</dbReference>
<keyword evidence="1" id="KW-0479">Metal-binding</keyword>
<evidence type="ECO:0000259" key="3">
    <source>
        <dbReference type="PROSITE" id="PS50966"/>
    </source>
</evidence>
<dbReference type="PANTHER" id="PTHR35385:SF2">
    <property type="entry name" value="PROTEIN B, PUTATIVE-RELATED"/>
    <property type="match status" value="1"/>
</dbReference>
<feature type="domain" description="SWIM-type" evidence="3">
    <location>
        <begin position="420"/>
        <end position="451"/>
    </location>
</feature>
<feature type="compositionally biased region" description="Polar residues" evidence="2">
    <location>
        <begin position="611"/>
        <end position="625"/>
    </location>
</feature>
<protein>
    <submittedName>
        <fullName evidence="4">SWIM-type domain-containing protein</fullName>
    </submittedName>
</protein>
<keyword evidence="5" id="KW-1185">Reference proteome</keyword>
<dbReference type="EMBL" id="VUJU01012403">
    <property type="protein sequence ID" value="KAF0707782.1"/>
    <property type="molecule type" value="Genomic_DNA"/>
</dbReference>
<name>A0A6G0VSM5_APHCR</name>
<evidence type="ECO:0000256" key="2">
    <source>
        <dbReference type="SAM" id="MobiDB-lite"/>
    </source>
</evidence>
<dbReference type="PROSITE" id="PS50966">
    <property type="entry name" value="ZF_SWIM"/>
    <property type="match status" value="1"/>
</dbReference>
<feature type="compositionally biased region" description="Polar residues" evidence="2">
    <location>
        <begin position="649"/>
        <end position="659"/>
    </location>
</feature>
<dbReference type="AlphaFoldDB" id="A0A6G0VSM5"/>